<name>A0ABQ5ZDH8_9SPHN</name>
<gene>
    <name evidence="1" type="ORF">GCM10007925_23860</name>
</gene>
<dbReference type="EMBL" id="BSOO01000034">
    <property type="protein sequence ID" value="GLR48667.1"/>
    <property type="molecule type" value="Genomic_DNA"/>
</dbReference>
<dbReference type="Proteomes" id="UP001156703">
    <property type="component" value="Unassembled WGS sequence"/>
</dbReference>
<evidence type="ECO:0000313" key="1">
    <source>
        <dbReference type="EMBL" id="GLR48667.1"/>
    </source>
</evidence>
<accession>A0ABQ5ZDH8</accession>
<protein>
    <recommendedName>
        <fullName evidence="3">RiboL-PSP-HEPN domain-containing protein</fullName>
    </recommendedName>
</protein>
<sequence>MPLEQGYAAALGRAVFCFASLEWTAVRCCERLQPGCMDDLSERTAGRIADTLIHLIKRWPASAEHSALHEAARDFEALVGTRNNLVHAKPGRTAEGTQALFRHGDQWLLEELERVADRFTDCSRKLEEALAALLAGG</sequence>
<comment type="caution">
    <text evidence="1">The sequence shown here is derived from an EMBL/GenBank/DDBJ whole genome shotgun (WGS) entry which is preliminary data.</text>
</comment>
<dbReference type="RefSeq" id="WP_051676583.1">
    <property type="nucleotide sequence ID" value="NZ_BSOO01000034.1"/>
</dbReference>
<reference evidence="2" key="1">
    <citation type="journal article" date="2019" name="Int. J. Syst. Evol. Microbiol.">
        <title>The Global Catalogue of Microorganisms (GCM) 10K type strain sequencing project: providing services to taxonomists for standard genome sequencing and annotation.</title>
        <authorList>
            <consortium name="The Broad Institute Genomics Platform"/>
            <consortium name="The Broad Institute Genome Sequencing Center for Infectious Disease"/>
            <person name="Wu L."/>
            <person name="Ma J."/>
        </authorList>
    </citation>
    <scope>NUCLEOTIDE SEQUENCE [LARGE SCALE GENOMIC DNA]</scope>
    <source>
        <strain evidence="2">NBRC 102146</strain>
    </source>
</reference>
<evidence type="ECO:0008006" key="3">
    <source>
        <dbReference type="Google" id="ProtNLM"/>
    </source>
</evidence>
<organism evidence="1 2">
    <name type="scientific">Sphingomonas astaxanthinifaciens DSM 22298</name>
    <dbReference type="NCBI Taxonomy" id="1123267"/>
    <lineage>
        <taxon>Bacteria</taxon>
        <taxon>Pseudomonadati</taxon>
        <taxon>Pseudomonadota</taxon>
        <taxon>Alphaproteobacteria</taxon>
        <taxon>Sphingomonadales</taxon>
        <taxon>Sphingomonadaceae</taxon>
        <taxon>Sphingomonas</taxon>
    </lineage>
</organism>
<evidence type="ECO:0000313" key="2">
    <source>
        <dbReference type="Proteomes" id="UP001156703"/>
    </source>
</evidence>
<proteinExistence type="predicted"/>
<keyword evidence="2" id="KW-1185">Reference proteome</keyword>